<reference evidence="1 2" key="1">
    <citation type="submission" date="2018-03" db="EMBL/GenBank/DDBJ databases">
        <title>The ancient ancestry and fast evolution of plastids.</title>
        <authorList>
            <person name="Moore K.R."/>
            <person name="Magnabosco C."/>
            <person name="Momper L."/>
            <person name="Gold D.A."/>
            <person name="Bosak T."/>
            <person name="Fournier G.P."/>
        </authorList>
    </citation>
    <scope>NUCLEOTIDE SEQUENCE [LARGE SCALE GENOMIC DNA]</scope>
    <source>
        <strain evidence="1 2">CCALA 037</strain>
    </source>
</reference>
<evidence type="ECO:0000313" key="1">
    <source>
        <dbReference type="EMBL" id="PSB58575.1"/>
    </source>
</evidence>
<evidence type="ECO:0000313" key="2">
    <source>
        <dbReference type="Proteomes" id="UP000238937"/>
    </source>
</evidence>
<dbReference type="RefSeq" id="WP_106300613.1">
    <property type="nucleotide sequence ID" value="NZ_PVWO01000030.1"/>
</dbReference>
<protein>
    <recommendedName>
        <fullName evidence="3">DUF4276 domain-containing protein</fullName>
    </recommendedName>
</protein>
<dbReference type="InterPro" id="IPR024508">
    <property type="entry name" value="DUF3226"/>
</dbReference>
<accession>A0A2T1GL48</accession>
<dbReference type="AlphaFoldDB" id="A0A2T1GL48"/>
<dbReference type="OrthoDB" id="5565945at2"/>
<proteinExistence type="predicted"/>
<sequence length="231" mass="26970">MGRNILIVESNNDKYFFQSVIKHMNLDISISAPIFLDEDCRVMDGSDKDKLTKALKDLKADIQKEDIDRVGIILDIDRHSEADRIKFINDYLIKVFPEATPLDRVNQFIELNFDDYQIQLACYFTNVDGKGELETVLKAIKSQDSTHADCLERWRECLISNSKQITDKNFDKLWVVNYIRYDTSTKDDKKDAAKKLTLNYALENKSFIWNLDHPILAELKVFFRLFNDLSL</sequence>
<dbReference type="Pfam" id="PF11536">
    <property type="entry name" value="DUF3226"/>
    <property type="match status" value="1"/>
</dbReference>
<dbReference type="Proteomes" id="UP000238937">
    <property type="component" value="Unassembled WGS sequence"/>
</dbReference>
<keyword evidence="2" id="KW-1185">Reference proteome</keyword>
<organism evidence="1 2">
    <name type="scientific">Chamaesiphon polymorphus CCALA 037</name>
    <dbReference type="NCBI Taxonomy" id="2107692"/>
    <lineage>
        <taxon>Bacteria</taxon>
        <taxon>Bacillati</taxon>
        <taxon>Cyanobacteriota</taxon>
        <taxon>Cyanophyceae</taxon>
        <taxon>Gomontiellales</taxon>
        <taxon>Chamaesiphonaceae</taxon>
        <taxon>Chamaesiphon</taxon>
    </lineage>
</organism>
<comment type="caution">
    <text evidence="1">The sequence shown here is derived from an EMBL/GenBank/DDBJ whole genome shotgun (WGS) entry which is preliminary data.</text>
</comment>
<evidence type="ECO:0008006" key="3">
    <source>
        <dbReference type="Google" id="ProtNLM"/>
    </source>
</evidence>
<name>A0A2T1GL48_9CYAN</name>
<gene>
    <name evidence="1" type="ORF">C7B77_04160</name>
</gene>
<dbReference type="EMBL" id="PVWO01000030">
    <property type="protein sequence ID" value="PSB58575.1"/>
    <property type="molecule type" value="Genomic_DNA"/>
</dbReference>